<evidence type="ECO:0000256" key="4">
    <source>
        <dbReference type="ARBA" id="ARBA00022989"/>
    </source>
</evidence>
<feature type="transmembrane region" description="Helical" evidence="7">
    <location>
        <begin position="190"/>
        <end position="211"/>
    </location>
</feature>
<evidence type="ECO:0000313" key="10">
    <source>
        <dbReference type="Proteomes" id="UP000800035"/>
    </source>
</evidence>
<evidence type="ECO:0000256" key="5">
    <source>
        <dbReference type="ARBA" id="ARBA00023136"/>
    </source>
</evidence>
<evidence type="ECO:0000256" key="1">
    <source>
        <dbReference type="ARBA" id="ARBA00004141"/>
    </source>
</evidence>
<dbReference type="OrthoDB" id="294730at2759"/>
<feature type="region of interest" description="Disordered" evidence="6">
    <location>
        <begin position="1"/>
        <end position="69"/>
    </location>
</feature>
<keyword evidence="10" id="KW-1185">Reference proteome</keyword>
<dbReference type="PANTHER" id="PTHR22950">
    <property type="entry name" value="AMINO ACID TRANSPORTER"/>
    <property type="match status" value="1"/>
</dbReference>
<feature type="transmembrane region" description="Helical" evidence="7">
    <location>
        <begin position="295"/>
        <end position="317"/>
    </location>
</feature>
<feature type="transmembrane region" description="Helical" evidence="7">
    <location>
        <begin position="442"/>
        <end position="465"/>
    </location>
</feature>
<name>A0A6A5U825_9PLEO</name>
<evidence type="ECO:0000256" key="6">
    <source>
        <dbReference type="SAM" id="MobiDB-lite"/>
    </source>
</evidence>
<keyword evidence="5 7" id="KW-0472">Membrane</keyword>
<sequence>MPVVTVREGSASSTEERSVNHHKDVTTAKEEGLDDILPKNLVDQASTRPLHEDSESQAQHQGDKPRDAFGNEEGAEIQYRTCEWWHAGMLMVAEVISLGVLALPQALASLGLVPGLLLIVILGIIATYTGYLIGQFKLAYPDTQSFADCGQRIAGPIGREVMAFAQVLILIFIMAAHVLSFAIALNAITGHATCTVVFSVASLVISFVLGLPRTLKNVSYLSIASCVSIVVAVLIAMIGIGISKPDMGKVLAVQPDVPLVKALGPAMNIVLAYAGHVAFFSFTAELKDPRDFPKALVLMQCFAVCFYVIIAVVIYYFAGPHVTSPALGSASPLITKIAFGVALLTIVIAGVVNGSVACKYIYLRVWKGTDVVHQNSVKSLGSWVGICAAVWVAAWAVAEAVPNFNLLLGLIAALFCSWFSYGLPAILFLYQYKGCYFESKKRAILTVVNCGIVVLACAICGLGMWSSGYGLARGSAGKPFSCEDNWRPSSG</sequence>
<proteinExistence type="inferred from homology"/>
<evidence type="ECO:0000256" key="7">
    <source>
        <dbReference type="SAM" id="Phobius"/>
    </source>
</evidence>
<accession>A0A6A5U825</accession>
<keyword evidence="3 7" id="KW-0812">Transmembrane</keyword>
<feature type="compositionally biased region" description="Basic and acidic residues" evidence="6">
    <location>
        <begin position="14"/>
        <end position="31"/>
    </location>
</feature>
<dbReference type="FunFam" id="1.20.1740.10:FF:000039">
    <property type="entry name" value="Neutral amino acid transporter (Eurofung)"/>
    <property type="match status" value="1"/>
</dbReference>
<feature type="transmembrane region" description="Helical" evidence="7">
    <location>
        <begin position="262"/>
        <end position="283"/>
    </location>
</feature>
<dbReference type="AlphaFoldDB" id="A0A6A5U825"/>
<comment type="similarity">
    <text evidence="2">Belongs to the amino acid/polyamine transporter 2 family.</text>
</comment>
<feature type="transmembrane region" description="Helical" evidence="7">
    <location>
        <begin position="161"/>
        <end position="184"/>
    </location>
</feature>
<evidence type="ECO:0000256" key="2">
    <source>
        <dbReference type="ARBA" id="ARBA00008066"/>
    </source>
</evidence>
<evidence type="ECO:0000256" key="3">
    <source>
        <dbReference type="ARBA" id="ARBA00022692"/>
    </source>
</evidence>
<dbReference type="GO" id="GO:0015179">
    <property type="term" value="F:L-amino acid transmembrane transporter activity"/>
    <property type="evidence" value="ECO:0007669"/>
    <property type="project" value="TreeGrafter"/>
</dbReference>
<organism evidence="9 10">
    <name type="scientific">Byssothecium circinans</name>
    <dbReference type="NCBI Taxonomy" id="147558"/>
    <lineage>
        <taxon>Eukaryota</taxon>
        <taxon>Fungi</taxon>
        <taxon>Dikarya</taxon>
        <taxon>Ascomycota</taxon>
        <taxon>Pezizomycotina</taxon>
        <taxon>Dothideomycetes</taxon>
        <taxon>Pleosporomycetidae</taxon>
        <taxon>Pleosporales</taxon>
        <taxon>Massarineae</taxon>
        <taxon>Massarinaceae</taxon>
        <taxon>Byssothecium</taxon>
    </lineage>
</organism>
<feature type="transmembrane region" description="Helical" evidence="7">
    <location>
        <begin position="115"/>
        <end position="134"/>
    </location>
</feature>
<feature type="transmembrane region" description="Helical" evidence="7">
    <location>
        <begin position="404"/>
        <end position="430"/>
    </location>
</feature>
<feature type="transmembrane region" description="Helical" evidence="7">
    <location>
        <begin position="218"/>
        <end position="242"/>
    </location>
</feature>
<dbReference type="EMBL" id="ML976983">
    <property type="protein sequence ID" value="KAF1960129.1"/>
    <property type="molecule type" value="Genomic_DNA"/>
</dbReference>
<reference evidence="9" key="1">
    <citation type="journal article" date="2020" name="Stud. Mycol.">
        <title>101 Dothideomycetes genomes: a test case for predicting lifestyles and emergence of pathogens.</title>
        <authorList>
            <person name="Haridas S."/>
            <person name="Albert R."/>
            <person name="Binder M."/>
            <person name="Bloem J."/>
            <person name="Labutti K."/>
            <person name="Salamov A."/>
            <person name="Andreopoulos B."/>
            <person name="Baker S."/>
            <person name="Barry K."/>
            <person name="Bills G."/>
            <person name="Bluhm B."/>
            <person name="Cannon C."/>
            <person name="Castanera R."/>
            <person name="Culley D."/>
            <person name="Daum C."/>
            <person name="Ezra D."/>
            <person name="Gonzalez J."/>
            <person name="Henrissat B."/>
            <person name="Kuo A."/>
            <person name="Liang C."/>
            <person name="Lipzen A."/>
            <person name="Lutzoni F."/>
            <person name="Magnuson J."/>
            <person name="Mondo S."/>
            <person name="Nolan M."/>
            <person name="Ohm R."/>
            <person name="Pangilinan J."/>
            <person name="Park H.-J."/>
            <person name="Ramirez L."/>
            <person name="Alfaro M."/>
            <person name="Sun H."/>
            <person name="Tritt A."/>
            <person name="Yoshinaga Y."/>
            <person name="Zwiers L.-H."/>
            <person name="Turgeon B."/>
            <person name="Goodwin S."/>
            <person name="Spatafora J."/>
            <person name="Crous P."/>
            <person name="Grigoriev I."/>
        </authorList>
    </citation>
    <scope>NUCLEOTIDE SEQUENCE</scope>
    <source>
        <strain evidence="9">CBS 675.92</strain>
    </source>
</reference>
<dbReference type="PANTHER" id="PTHR22950:SF668">
    <property type="entry name" value="AMINO ACID TRANSPORTER (EUROFUNG)"/>
    <property type="match status" value="1"/>
</dbReference>
<comment type="subcellular location">
    <subcellularLocation>
        <location evidence="1">Membrane</location>
        <topology evidence="1">Multi-pass membrane protein</topology>
    </subcellularLocation>
</comment>
<dbReference type="Pfam" id="PF01490">
    <property type="entry name" value="Aa_trans"/>
    <property type="match status" value="1"/>
</dbReference>
<feature type="transmembrane region" description="Helical" evidence="7">
    <location>
        <begin position="379"/>
        <end position="398"/>
    </location>
</feature>
<feature type="domain" description="Amino acid transporter transmembrane" evidence="8">
    <location>
        <begin position="81"/>
        <end position="465"/>
    </location>
</feature>
<keyword evidence="4 7" id="KW-1133">Transmembrane helix</keyword>
<feature type="transmembrane region" description="Helical" evidence="7">
    <location>
        <begin position="337"/>
        <end position="358"/>
    </location>
</feature>
<dbReference type="Proteomes" id="UP000800035">
    <property type="component" value="Unassembled WGS sequence"/>
</dbReference>
<dbReference type="GO" id="GO:0016020">
    <property type="term" value="C:membrane"/>
    <property type="evidence" value="ECO:0007669"/>
    <property type="project" value="UniProtKB-SubCell"/>
</dbReference>
<dbReference type="InterPro" id="IPR013057">
    <property type="entry name" value="AA_transpt_TM"/>
</dbReference>
<feature type="transmembrane region" description="Helical" evidence="7">
    <location>
        <begin position="84"/>
        <end position="103"/>
    </location>
</feature>
<evidence type="ECO:0000259" key="8">
    <source>
        <dbReference type="Pfam" id="PF01490"/>
    </source>
</evidence>
<evidence type="ECO:0000313" key="9">
    <source>
        <dbReference type="EMBL" id="KAF1960129.1"/>
    </source>
</evidence>
<protein>
    <recommendedName>
        <fullName evidence="8">Amino acid transporter transmembrane domain-containing protein</fullName>
    </recommendedName>
</protein>
<dbReference type="Gene3D" id="1.20.1740.10">
    <property type="entry name" value="Amino acid/polyamine transporter I"/>
    <property type="match status" value="1"/>
</dbReference>
<gene>
    <name evidence="9" type="ORF">CC80DRAFT_286315</name>
</gene>